<evidence type="ECO:0000256" key="2">
    <source>
        <dbReference type="ARBA" id="ARBA00022692"/>
    </source>
</evidence>
<comment type="caution">
    <text evidence="7">The sequence shown here is derived from an EMBL/GenBank/DDBJ whole genome shotgun (WGS) entry which is preliminary data.</text>
</comment>
<evidence type="ECO:0000259" key="6">
    <source>
        <dbReference type="Pfam" id="PF04116"/>
    </source>
</evidence>
<dbReference type="GO" id="GO:0016020">
    <property type="term" value="C:membrane"/>
    <property type="evidence" value="ECO:0007669"/>
    <property type="project" value="UniProtKB-SubCell"/>
</dbReference>
<feature type="domain" description="Fatty acid hydroxylase" evidence="6">
    <location>
        <begin position="94"/>
        <end position="229"/>
    </location>
</feature>
<sequence length="270" mass="30911">MNPFIIDNAVPIRFGFFLIVFIGMAAWERLSPRRPLTASRRTRWFGNLAVTFLNPVVLRLVFPLTAIEVAILSREHQWGVLNAIGGPGWLKGAAAVVALDLAIYLQHVLFHRVHFLWRFHRMHHIDFDIDVTTGARFHPIEIVLSMVLKIATIVLLGAPPLSVLVFEILLNATSMFNHSNILLPLRMDGLLRLFLVTPDMHRVHHSILRQETNSNFGFNMPWWDRLFGTYRAQPAAGHESMVIGLGDFREGKYLSLPWMIAVPFLRKRKP</sequence>
<dbReference type="GO" id="GO:0008610">
    <property type="term" value="P:lipid biosynthetic process"/>
    <property type="evidence" value="ECO:0007669"/>
    <property type="project" value="InterPro"/>
</dbReference>
<keyword evidence="4 5" id="KW-0472">Membrane</keyword>
<organism evidence="7 8">
    <name type="scientific">Candidatus Nitrobium versatile</name>
    <dbReference type="NCBI Taxonomy" id="2884831"/>
    <lineage>
        <taxon>Bacteria</taxon>
        <taxon>Pseudomonadati</taxon>
        <taxon>Nitrospirota</taxon>
        <taxon>Nitrospiria</taxon>
        <taxon>Nitrospirales</taxon>
        <taxon>Nitrospiraceae</taxon>
        <taxon>Candidatus Nitrobium</taxon>
    </lineage>
</organism>
<accession>A0A953LYW8</accession>
<evidence type="ECO:0000256" key="1">
    <source>
        <dbReference type="ARBA" id="ARBA00004370"/>
    </source>
</evidence>
<dbReference type="EMBL" id="JAIOIV010000014">
    <property type="protein sequence ID" value="MBZ0154834.1"/>
    <property type="molecule type" value="Genomic_DNA"/>
</dbReference>
<reference evidence="7" key="1">
    <citation type="journal article" date="2021" name="bioRxiv">
        <title>Unraveling nitrogen, sulfur and carbon metabolic pathways and microbial community transcriptional responses to substrate deprivation and toxicity stresses in a bioreactor mimicking anoxic brackish coastal sediment conditions.</title>
        <authorList>
            <person name="Martins P.D."/>
            <person name="Echeveste M.J."/>
            <person name="Arshad A."/>
            <person name="Kurth J."/>
            <person name="Ouboter H."/>
            <person name="Jetten M.S.M."/>
            <person name="Welte C.U."/>
        </authorList>
    </citation>
    <scope>NUCLEOTIDE SEQUENCE</scope>
    <source>
        <strain evidence="7">MAG_39</strain>
    </source>
</reference>
<gene>
    <name evidence="7" type="ORF">K8I29_01295</name>
</gene>
<reference evidence="7" key="2">
    <citation type="submission" date="2021-08" db="EMBL/GenBank/DDBJ databases">
        <authorList>
            <person name="Dalcin Martins P."/>
        </authorList>
    </citation>
    <scope>NUCLEOTIDE SEQUENCE</scope>
    <source>
        <strain evidence="7">MAG_39</strain>
    </source>
</reference>
<evidence type="ECO:0000256" key="4">
    <source>
        <dbReference type="ARBA" id="ARBA00023136"/>
    </source>
</evidence>
<proteinExistence type="predicted"/>
<dbReference type="Proteomes" id="UP000705867">
    <property type="component" value="Unassembled WGS sequence"/>
</dbReference>
<evidence type="ECO:0000256" key="5">
    <source>
        <dbReference type="SAM" id="Phobius"/>
    </source>
</evidence>
<feature type="transmembrane region" description="Helical" evidence="5">
    <location>
        <begin position="146"/>
        <end position="170"/>
    </location>
</feature>
<dbReference type="AlphaFoldDB" id="A0A953LYW8"/>
<evidence type="ECO:0000313" key="7">
    <source>
        <dbReference type="EMBL" id="MBZ0154834.1"/>
    </source>
</evidence>
<dbReference type="Pfam" id="PF04116">
    <property type="entry name" value="FA_hydroxylase"/>
    <property type="match status" value="1"/>
</dbReference>
<dbReference type="PANTHER" id="PTHR11863">
    <property type="entry name" value="STEROL DESATURASE"/>
    <property type="match status" value="1"/>
</dbReference>
<protein>
    <submittedName>
        <fullName evidence="7">Sterol desaturase family protein</fullName>
    </submittedName>
</protein>
<dbReference type="InterPro" id="IPR006694">
    <property type="entry name" value="Fatty_acid_hydroxylase"/>
</dbReference>
<dbReference type="GO" id="GO:0016491">
    <property type="term" value="F:oxidoreductase activity"/>
    <property type="evidence" value="ECO:0007669"/>
    <property type="project" value="InterPro"/>
</dbReference>
<feature type="transmembrane region" description="Helical" evidence="5">
    <location>
        <begin position="51"/>
        <end position="72"/>
    </location>
</feature>
<feature type="transmembrane region" description="Helical" evidence="5">
    <location>
        <begin position="12"/>
        <end position="30"/>
    </location>
</feature>
<name>A0A953LYW8_9BACT</name>
<evidence type="ECO:0000313" key="8">
    <source>
        <dbReference type="Proteomes" id="UP000705867"/>
    </source>
</evidence>
<dbReference type="GO" id="GO:0005506">
    <property type="term" value="F:iron ion binding"/>
    <property type="evidence" value="ECO:0007669"/>
    <property type="project" value="InterPro"/>
</dbReference>
<keyword evidence="3 5" id="KW-1133">Transmembrane helix</keyword>
<dbReference type="InterPro" id="IPR050307">
    <property type="entry name" value="Sterol_Desaturase_Related"/>
</dbReference>
<keyword evidence="2 5" id="KW-0812">Transmembrane</keyword>
<comment type="subcellular location">
    <subcellularLocation>
        <location evidence="1">Membrane</location>
    </subcellularLocation>
</comment>
<evidence type="ECO:0000256" key="3">
    <source>
        <dbReference type="ARBA" id="ARBA00022989"/>
    </source>
</evidence>